<protein>
    <submittedName>
        <fullName evidence="7">RNA polymerase sigma factor (Sigma-70 family)</fullName>
    </submittedName>
</protein>
<comment type="similarity">
    <text evidence="1">Belongs to the sigma-70 factor family. ECF subfamily.</text>
</comment>
<dbReference type="OrthoDB" id="3672769at2"/>
<evidence type="ECO:0000259" key="5">
    <source>
        <dbReference type="Pfam" id="PF04542"/>
    </source>
</evidence>
<dbReference type="InterPro" id="IPR007627">
    <property type="entry name" value="RNA_pol_sigma70_r2"/>
</dbReference>
<evidence type="ECO:0000313" key="7">
    <source>
        <dbReference type="EMBL" id="ROO86959.1"/>
    </source>
</evidence>
<evidence type="ECO:0000259" key="6">
    <source>
        <dbReference type="Pfam" id="PF08281"/>
    </source>
</evidence>
<sequence length="234" mass="25440">MRSSGIDVVVEPGADVAGGATAVRAGPEDAADFESVRHLLFRVAYRTLGRAADAEDVVQDVWVCRQGADRAQVRDRLAFLVTITTRTALNAATSARARREVGAGAWSPERWLTSVDPEREAERGEVLELAVRLLLERLSPVERAVYVLREAFGYPFREIAELLGLSEANARQPAVRARRRLAVRRHRPGGPAERARLLAAFRDAAGSGDLAPLLRLLRRGLHAVPGPPVVAPGH</sequence>
<evidence type="ECO:0000256" key="3">
    <source>
        <dbReference type="ARBA" id="ARBA00023082"/>
    </source>
</evidence>
<dbReference type="PANTHER" id="PTHR30173:SF36">
    <property type="entry name" value="ECF RNA POLYMERASE SIGMA FACTOR SIGJ"/>
    <property type="match status" value="1"/>
</dbReference>
<keyword evidence="4" id="KW-0804">Transcription</keyword>
<name>A0A3N1D0A8_9ACTN</name>
<dbReference type="Proteomes" id="UP000272400">
    <property type="component" value="Unassembled WGS sequence"/>
</dbReference>
<dbReference type="InterPro" id="IPR014284">
    <property type="entry name" value="RNA_pol_sigma-70_dom"/>
</dbReference>
<dbReference type="SUPFAM" id="SSF88659">
    <property type="entry name" value="Sigma3 and sigma4 domains of RNA polymerase sigma factors"/>
    <property type="match status" value="1"/>
</dbReference>
<dbReference type="PANTHER" id="PTHR30173">
    <property type="entry name" value="SIGMA 19 FACTOR"/>
    <property type="match status" value="1"/>
</dbReference>
<dbReference type="NCBIfam" id="TIGR02937">
    <property type="entry name" value="sigma70-ECF"/>
    <property type="match status" value="1"/>
</dbReference>
<dbReference type="EMBL" id="RJKE01000001">
    <property type="protein sequence ID" value="ROO86959.1"/>
    <property type="molecule type" value="Genomic_DNA"/>
</dbReference>
<reference evidence="7 8" key="1">
    <citation type="submission" date="2018-11" db="EMBL/GenBank/DDBJ databases">
        <title>Sequencing the genomes of 1000 actinobacteria strains.</title>
        <authorList>
            <person name="Klenk H.-P."/>
        </authorList>
    </citation>
    <scope>NUCLEOTIDE SEQUENCE [LARGE SCALE GENOMIC DNA]</scope>
    <source>
        <strain evidence="7 8">DSM 44254</strain>
    </source>
</reference>
<keyword evidence="3" id="KW-0731">Sigma factor</keyword>
<evidence type="ECO:0000313" key="8">
    <source>
        <dbReference type="Proteomes" id="UP000272400"/>
    </source>
</evidence>
<dbReference type="InterPro" id="IPR013249">
    <property type="entry name" value="RNA_pol_sigma70_r4_t2"/>
</dbReference>
<organism evidence="7 8">
    <name type="scientific">Actinocorallia herbida</name>
    <dbReference type="NCBI Taxonomy" id="58109"/>
    <lineage>
        <taxon>Bacteria</taxon>
        <taxon>Bacillati</taxon>
        <taxon>Actinomycetota</taxon>
        <taxon>Actinomycetes</taxon>
        <taxon>Streptosporangiales</taxon>
        <taxon>Thermomonosporaceae</taxon>
        <taxon>Actinocorallia</taxon>
    </lineage>
</organism>
<evidence type="ECO:0000256" key="2">
    <source>
        <dbReference type="ARBA" id="ARBA00023015"/>
    </source>
</evidence>
<dbReference type="InterPro" id="IPR013324">
    <property type="entry name" value="RNA_pol_sigma_r3/r4-like"/>
</dbReference>
<accession>A0A3N1D0A8</accession>
<dbReference type="GO" id="GO:0016987">
    <property type="term" value="F:sigma factor activity"/>
    <property type="evidence" value="ECO:0007669"/>
    <property type="project" value="UniProtKB-KW"/>
</dbReference>
<dbReference type="InterPro" id="IPR052704">
    <property type="entry name" value="ECF_Sigma-70_Domain"/>
</dbReference>
<dbReference type="InterPro" id="IPR013325">
    <property type="entry name" value="RNA_pol_sigma_r2"/>
</dbReference>
<feature type="domain" description="RNA polymerase sigma factor 70 region 4 type 2" evidence="6">
    <location>
        <begin position="130"/>
        <end position="181"/>
    </location>
</feature>
<dbReference type="GO" id="GO:0003677">
    <property type="term" value="F:DNA binding"/>
    <property type="evidence" value="ECO:0007669"/>
    <property type="project" value="InterPro"/>
</dbReference>
<dbReference type="Pfam" id="PF08281">
    <property type="entry name" value="Sigma70_r4_2"/>
    <property type="match status" value="1"/>
</dbReference>
<dbReference type="Gene3D" id="1.10.1740.10">
    <property type="match status" value="1"/>
</dbReference>
<dbReference type="RefSeq" id="WP_123666309.1">
    <property type="nucleotide sequence ID" value="NZ_RJKE01000001.1"/>
</dbReference>
<keyword evidence="8" id="KW-1185">Reference proteome</keyword>
<dbReference type="InterPro" id="IPR036388">
    <property type="entry name" value="WH-like_DNA-bd_sf"/>
</dbReference>
<feature type="domain" description="RNA polymerase sigma-70 region 2" evidence="5">
    <location>
        <begin position="33"/>
        <end position="96"/>
    </location>
</feature>
<proteinExistence type="inferred from homology"/>
<evidence type="ECO:0000256" key="1">
    <source>
        <dbReference type="ARBA" id="ARBA00010641"/>
    </source>
</evidence>
<dbReference type="Gene3D" id="1.10.10.10">
    <property type="entry name" value="Winged helix-like DNA-binding domain superfamily/Winged helix DNA-binding domain"/>
    <property type="match status" value="1"/>
</dbReference>
<keyword evidence="2" id="KW-0805">Transcription regulation</keyword>
<gene>
    <name evidence="7" type="ORF">EDD29_4545</name>
</gene>
<dbReference type="Pfam" id="PF04542">
    <property type="entry name" value="Sigma70_r2"/>
    <property type="match status" value="1"/>
</dbReference>
<dbReference type="AlphaFoldDB" id="A0A3N1D0A8"/>
<dbReference type="GO" id="GO:0006352">
    <property type="term" value="P:DNA-templated transcription initiation"/>
    <property type="evidence" value="ECO:0007669"/>
    <property type="project" value="InterPro"/>
</dbReference>
<dbReference type="SUPFAM" id="SSF88946">
    <property type="entry name" value="Sigma2 domain of RNA polymerase sigma factors"/>
    <property type="match status" value="1"/>
</dbReference>
<evidence type="ECO:0000256" key="4">
    <source>
        <dbReference type="ARBA" id="ARBA00023163"/>
    </source>
</evidence>
<comment type="caution">
    <text evidence="7">The sequence shown here is derived from an EMBL/GenBank/DDBJ whole genome shotgun (WGS) entry which is preliminary data.</text>
</comment>